<protein>
    <submittedName>
        <fullName evidence="2">Uncharacterized protein</fullName>
    </submittedName>
</protein>
<gene>
    <name evidence="2" type="ORF">FGO68_gene3632</name>
</gene>
<sequence>MYTHNTRKAKKSLVRSGSKAYNYQTNGFFNSHNVTTGNLKSASRAMLPQNTSDAYQIEDPAALTSDLPYQSTGTAMLLQGQDQSSSHFSLKKDSIRQLAKQLATQQSVEFKNYSTTAPSRFSMNVQYGKEMSLSSQTPSIYQKGKAPPSIFQKTQYNGANKSHSTASKTQYDVKFQSSINPAFDSGDDMILEEAHLSKHSPSKKASRDSKSRKDANNPKGKITKMRDQLQLLRMKQMQYRSYGGGAGAEVAPKGAVSAF</sequence>
<feature type="compositionally biased region" description="Basic and acidic residues" evidence="1">
    <location>
        <begin position="205"/>
        <end position="216"/>
    </location>
</feature>
<dbReference type="AlphaFoldDB" id="A0A8J8NDS5"/>
<dbReference type="Proteomes" id="UP000785679">
    <property type="component" value="Unassembled WGS sequence"/>
</dbReference>
<keyword evidence="3" id="KW-1185">Reference proteome</keyword>
<evidence type="ECO:0000256" key="1">
    <source>
        <dbReference type="SAM" id="MobiDB-lite"/>
    </source>
</evidence>
<reference evidence="2" key="1">
    <citation type="submission" date="2019-06" db="EMBL/GenBank/DDBJ databases">
        <authorList>
            <person name="Zheng W."/>
        </authorList>
    </citation>
    <scope>NUCLEOTIDE SEQUENCE</scope>
    <source>
        <strain evidence="2">QDHG01</strain>
    </source>
</reference>
<accession>A0A8J8NDS5</accession>
<feature type="region of interest" description="Disordered" evidence="1">
    <location>
        <begin position="194"/>
        <end position="228"/>
    </location>
</feature>
<evidence type="ECO:0000313" key="2">
    <source>
        <dbReference type="EMBL" id="TNV73107.1"/>
    </source>
</evidence>
<name>A0A8J8NDS5_HALGN</name>
<dbReference type="EMBL" id="RRYP01019890">
    <property type="protein sequence ID" value="TNV73107.1"/>
    <property type="molecule type" value="Genomic_DNA"/>
</dbReference>
<proteinExistence type="predicted"/>
<evidence type="ECO:0000313" key="3">
    <source>
        <dbReference type="Proteomes" id="UP000785679"/>
    </source>
</evidence>
<comment type="caution">
    <text evidence="2">The sequence shown here is derived from an EMBL/GenBank/DDBJ whole genome shotgun (WGS) entry which is preliminary data.</text>
</comment>
<organism evidence="2 3">
    <name type="scientific">Halteria grandinella</name>
    <dbReference type="NCBI Taxonomy" id="5974"/>
    <lineage>
        <taxon>Eukaryota</taxon>
        <taxon>Sar</taxon>
        <taxon>Alveolata</taxon>
        <taxon>Ciliophora</taxon>
        <taxon>Intramacronucleata</taxon>
        <taxon>Spirotrichea</taxon>
        <taxon>Stichotrichia</taxon>
        <taxon>Sporadotrichida</taxon>
        <taxon>Halteriidae</taxon>
        <taxon>Halteria</taxon>
    </lineage>
</organism>